<dbReference type="EMBL" id="MLCF01000067">
    <property type="protein sequence ID" value="OIV36967.1"/>
    <property type="molecule type" value="Genomic_DNA"/>
</dbReference>
<proteinExistence type="predicted"/>
<evidence type="ECO:0000313" key="2">
    <source>
        <dbReference type="Proteomes" id="UP000243342"/>
    </source>
</evidence>
<organism evidence="1 2">
    <name type="scientific">Mangrovactinospora gilvigrisea</name>
    <dbReference type="NCBI Taxonomy" id="1428644"/>
    <lineage>
        <taxon>Bacteria</taxon>
        <taxon>Bacillati</taxon>
        <taxon>Actinomycetota</taxon>
        <taxon>Actinomycetes</taxon>
        <taxon>Kitasatosporales</taxon>
        <taxon>Streptomycetaceae</taxon>
        <taxon>Mangrovactinospora</taxon>
    </lineage>
</organism>
<sequence length="237" mass="25821">MTITVQTMPLDSNGHRLSHGTTINVHARDADGTVVWHTGISEACTVCDTAPRLVAADGRVRAQDPCAYPDGFTTTITLDVPSGRIAVADDLRDAFPRDRRDVADYNTLLGQAQATLAMADLGCAYGAIDDTCPGLYRTGQDRYVIATPAYDASDNPTLPDTDRLATIVTDLWAYSVADADLWMARGGRIDRIGRSVTLVDIPPGRYEFTLHTGERAFPWDTVDEATLVYADIKRVTR</sequence>
<dbReference type="OrthoDB" id="5145414at2"/>
<comment type="caution">
    <text evidence="1">The sequence shown here is derived from an EMBL/GenBank/DDBJ whole genome shotgun (WGS) entry which is preliminary data.</text>
</comment>
<gene>
    <name evidence="1" type="ORF">BIV57_13315</name>
</gene>
<accession>A0A1J7BE55</accession>
<name>A0A1J7BE55_9ACTN</name>
<dbReference type="RefSeq" id="WP_071657041.1">
    <property type="nucleotide sequence ID" value="NZ_MLCF01000067.1"/>
</dbReference>
<dbReference type="STRING" id="1428644.BIV57_13315"/>
<protein>
    <submittedName>
        <fullName evidence="1">Uncharacterized protein</fullName>
    </submittedName>
</protein>
<keyword evidence="2" id="KW-1185">Reference proteome</keyword>
<dbReference type="Proteomes" id="UP000243342">
    <property type="component" value="Unassembled WGS sequence"/>
</dbReference>
<reference evidence="1 2" key="1">
    <citation type="submission" date="2016-10" db="EMBL/GenBank/DDBJ databases">
        <title>Genome sequence of Streptomyces gilvigriseus MUSC 26.</title>
        <authorList>
            <person name="Lee L.-H."/>
            <person name="Ser H.-L."/>
        </authorList>
    </citation>
    <scope>NUCLEOTIDE SEQUENCE [LARGE SCALE GENOMIC DNA]</scope>
    <source>
        <strain evidence="1 2">MUSC 26</strain>
    </source>
</reference>
<evidence type="ECO:0000313" key="1">
    <source>
        <dbReference type="EMBL" id="OIV36967.1"/>
    </source>
</evidence>
<dbReference type="AlphaFoldDB" id="A0A1J7BE55"/>